<evidence type="ECO:0000256" key="1">
    <source>
        <dbReference type="ARBA" id="ARBA00004651"/>
    </source>
</evidence>
<evidence type="ECO:0000313" key="16">
    <source>
        <dbReference type="RefSeq" id="XP_035309790.1"/>
    </source>
</evidence>
<evidence type="ECO:0000256" key="12">
    <source>
        <dbReference type="SAM" id="Phobius"/>
    </source>
</evidence>
<feature type="transmembrane region" description="Helical" evidence="12">
    <location>
        <begin position="693"/>
        <end position="719"/>
    </location>
</feature>
<dbReference type="PANTHER" id="PTHR24061">
    <property type="entry name" value="CALCIUM-SENSING RECEPTOR-RELATED"/>
    <property type="match status" value="1"/>
</dbReference>
<evidence type="ECO:0000256" key="5">
    <source>
        <dbReference type="ARBA" id="ARBA00022729"/>
    </source>
</evidence>
<keyword evidence="15" id="KW-1185">Reference proteome</keyword>
<feature type="transmembrane region" description="Helical" evidence="12">
    <location>
        <begin position="587"/>
        <end position="613"/>
    </location>
</feature>
<protein>
    <submittedName>
        <fullName evidence="16">LOW QUALITY PROTEIN: vomeronasal type-2 receptor 116</fullName>
    </submittedName>
</protein>
<dbReference type="InterPro" id="IPR000337">
    <property type="entry name" value="GPCR_3"/>
</dbReference>
<evidence type="ECO:0000313" key="15">
    <source>
        <dbReference type="Proteomes" id="UP001108280"/>
    </source>
</evidence>
<dbReference type="InterPro" id="IPR000068">
    <property type="entry name" value="GPCR_3_Ca_sens_rcpt-rel"/>
</dbReference>
<dbReference type="FunFam" id="3.40.50.2300:FF:000024">
    <property type="entry name" value="Vomeronasal 2, receptor 73"/>
    <property type="match status" value="1"/>
</dbReference>
<organism evidence="15 16">
    <name type="scientific">Cricetulus griseus</name>
    <name type="common">Chinese hamster</name>
    <name type="synonym">Cricetulus barabensis griseus</name>
    <dbReference type="NCBI Taxonomy" id="10029"/>
    <lineage>
        <taxon>Eukaryota</taxon>
        <taxon>Metazoa</taxon>
        <taxon>Chordata</taxon>
        <taxon>Craniata</taxon>
        <taxon>Vertebrata</taxon>
        <taxon>Euteleostomi</taxon>
        <taxon>Mammalia</taxon>
        <taxon>Eutheria</taxon>
        <taxon>Euarchontoglires</taxon>
        <taxon>Glires</taxon>
        <taxon>Rodentia</taxon>
        <taxon>Myomorpha</taxon>
        <taxon>Muroidea</taxon>
        <taxon>Cricetidae</taxon>
        <taxon>Cricetinae</taxon>
        <taxon>Cricetulus</taxon>
    </lineage>
</organism>
<feature type="transmembrane region" description="Helical" evidence="12">
    <location>
        <begin position="781"/>
        <end position="801"/>
    </location>
</feature>
<dbReference type="InterPro" id="IPR038550">
    <property type="entry name" value="GPCR_3_9-Cys_sf"/>
</dbReference>
<dbReference type="CDD" id="cd15283">
    <property type="entry name" value="7tmC_V2R_pheromone"/>
    <property type="match status" value="1"/>
</dbReference>
<dbReference type="PANTHER" id="PTHR24061:SF403">
    <property type="entry name" value="VOMERONASAL 2, RECEPTOR 113-RELATED"/>
    <property type="match status" value="1"/>
</dbReference>
<dbReference type="FunFam" id="2.10.50.30:FF:000002">
    <property type="entry name" value="Vomeronasal 2 receptor, h1"/>
    <property type="match status" value="1"/>
</dbReference>
<feature type="transmembrane region" description="Helical" evidence="12">
    <location>
        <begin position="625"/>
        <end position="645"/>
    </location>
</feature>
<feature type="transmembrane region" description="Helical" evidence="12">
    <location>
        <begin position="813"/>
        <end position="837"/>
    </location>
</feature>
<dbReference type="AlphaFoldDB" id="A0A9J7HDM4"/>
<evidence type="ECO:0000256" key="2">
    <source>
        <dbReference type="ARBA" id="ARBA00007242"/>
    </source>
</evidence>
<dbReference type="CDD" id="cd06365">
    <property type="entry name" value="PBP1_pheromone_receptor"/>
    <property type="match status" value="1"/>
</dbReference>
<dbReference type="Pfam" id="PF00003">
    <property type="entry name" value="7tm_3"/>
    <property type="match status" value="1"/>
</dbReference>
<keyword evidence="4 12" id="KW-0812">Transmembrane</keyword>
<evidence type="ECO:0000256" key="8">
    <source>
        <dbReference type="ARBA" id="ARBA00023136"/>
    </source>
</evidence>
<dbReference type="RefSeq" id="XP_035309790.1">
    <property type="nucleotide sequence ID" value="XM_035453899.1"/>
</dbReference>
<keyword evidence="6 12" id="KW-1133">Transmembrane helix</keyword>
<feature type="signal peptide" evidence="13">
    <location>
        <begin position="1"/>
        <end position="18"/>
    </location>
</feature>
<evidence type="ECO:0000256" key="10">
    <source>
        <dbReference type="ARBA" id="ARBA00023180"/>
    </source>
</evidence>
<evidence type="ECO:0000256" key="11">
    <source>
        <dbReference type="ARBA" id="ARBA00023224"/>
    </source>
</evidence>
<dbReference type="InterPro" id="IPR011500">
    <property type="entry name" value="GPCR_3_9-Cys_dom"/>
</dbReference>
<feature type="domain" description="G-protein coupled receptors family 3 profile" evidence="14">
    <location>
        <begin position="587"/>
        <end position="851"/>
    </location>
</feature>
<keyword evidence="5 13" id="KW-0732">Signal</keyword>
<dbReference type="Pfam" id="PF07562">
    <property type="entry name" value="NCD3G"/>
    <property type="match status" value="1"/>
</dbReference>
<keyword evidence="9 16" id="KW-0675">Receptor</keyword>
<evidence type="ECO:0000256" key="7">
    <source>
        <dbReference type="ARBA" id="ARBA00023040"/>
    </source>
</evidence>
<proteinExistence type="inferred from homology"/>
<feature type="transmembrane region" description="Helical" evidence="12">
    <location>
        <begin position="657"/>
        <end position="681"/>
    </location>
</feature>
<keyword evidence="10" id="KW-0325">Glycoprotein</keyword>
<evidence type="ECO:0000256" key="6">
    <source>
        <dbReference type="ARBA" id="ARBA00022989"/>
    </source>
</evidence>
<sequence length="876" mass="100357">MFILTFFLLLLNLPILMASFIHPRYFWKMKQSEGKDGDLKKGCIFFPTILEWPVDKEYFKKILNIQTPTENYKFALSLAFTMDEVNRNPDLLPNKSLVFEWNEDNCKSVYEWYSAIQLWRYYPNFVPNYICEEDTMCILVLTGPNWETSVTIGSYLELWKFQQVIQLTYGHFHPILSDHEKFPYLYQMAPKHTSLSLAMASVIVHFSWNWVGLVISDDDQGTQFLSYLRRELEKNTVCFAFVNMIPINMQLYISKAELYYNQIKESSTNVVIIYGDSYSTLAVSFQFLASRGLQRIWVITSQWDTTTSKRDFMLDSSHLTLAFAHHHGEISGFKNFVQTMNPIKYTEEYLARLEWMNFNCDASISNCKTLMNDSLNNSMERLVVRTFDMSFSDGIYDIYNAVYALAHTIHAMFLQQVENPTMVNGKGHDSWCLKVNAFLKKTQFTNPVGDRVNLNPKEELQEEYDIFQIWNFPHGLRFKVKIGQYSPYFTHGQQLHVYEDMIELSTGNRQMPPPSVCSADCGPGFRKFWQEGMAVCCFKCSPCPENEISNETNMDQCVKCPDDQYANIEQNQCMQKAVIFLSYEDTLGITLALVALCFSAFTALVLGVFVKYHDTPIMKANNRKLSYILLISLFFCFLCSFLFIGQPNSATCMLQQITFGVVFTVAVSTVLAKTVTVLLAFKITAPGTRMRNFLVSGAPNYIIAISTLIQVTICSVWLVTSPPSVNIDVHSEHGHIIIVCIKGSVTAFYCVLGYLACLAQMSFTVAFLSRNLPNTFNEAKFLTFSMLLFCSVWITFLPVYHSSKGKVMVAVEIFSILASSAGILGCIFVPKCFIILFRPQEKSLQNIKENLPSRTDISLIVTHNYIFTSYKPNTQL</sequence>
<evidence type="ECO:0000256" key="3">
    <source>
        <dbReference type="ARBA" id="ARBA00022475"/>
    </source>
</evidence>
<evidence type="ECO:0000259" key="14">
    <source>
        <dbReference type="PROSITE" id="PS50259"/>
    </source>
</evidence>
<keyword evidence="11" id="KW-0807">Transducer</keyword>
<accession>A0A9J7HDM4</accession>
<dbReference type="GO" id="GO:0004930">
    <property type="term" value="F:G protein-coupled receptor activity"/>
    <property type="evidence" value="ECO:0007669"/>
    <property type="project" value="UniProtKB-KW"/>
</dbReference>
<feature type="chain" id="PRO_5039944071" evidence="13">
    <location>
        <begin position="19"/>
        <end position="876"/>
    </location>
</feature>
<dbReference type="PROSITE" id="PS50259">
    <property type="entry name" value="G_PROTEIN_RECEP_F3_4"/>
    <property type="match status" value="1"/>
</dbReference>
<keyword evidence="8 12" id="KW-0472">Membrane</keyword>
<dbReference type="PRINTS" id="PR01535">
    <property type="entry name" value="VOMERONASL2R"/>
</dbReference>
<evidence type="ECO:0000256" key="13">
    <source>
        <dbReference type="SAM" id="SignalP"/>
    </source>
</evidence>
<evidence type="ECO:0000256" key="4">
    <source>
        <dbReference type="ARBA" id="ARBA00022692"/>
    </source>
</evidence>
<dbReference type="InterPro" id="IPR001828">
    <property type="entry name" value="ANF_lig-bd_rcpt"/>
</dbReference>
<dbReference type="Pfam" id="PF01094">
    <property type="entry name" value="ANF_receptor"/>
    <property type="match status" value="1"/>
</dbReference>
<keyword evidence="7" id="KW-0297">G-protein coupled receptor</keyword>
<dbReference type="PRINTS" id="PR00248">
    <property type="entry name" value="GPCRMGR"/>
</dbReference>
<dbReference type="InterPro" id="IPR004073">
    <property type="entry name" value="GPCR_3_vmron_rcpt_2"/>
</dbReference>
<evidence type="ECO:0000256" key="9">
    <source>
        <dbReference type="ARBA" id="ARBA00023170"/>
    </source>
</evidence>
<dbReference type="GeneID" id="100755826"/>
<reference evidence="16" key="1">
    <citation type="submission" date="2025-08" db="UniProtKB">
        <authorList>
            <consortium name="RefSeq"/>
        </authorList>
    </citation>
    <scope>IDENTIFICATION</scope>
    <source>
        <strain evidence="16">17A/GY</strain>
        <tissue evidence="16">Liver</tissue>
    </source>
</reference>
<dbReference type="SUPFAM" id="SSF53822">
    <property type="entry name" value="Periplasmic binding protein-like I"/>
    <property type="match status" value="1"/>
</dbReference>
<dbReference type="InterPro" id="IPR017978">
    <property type="entry name" value="GPCR_3_C"/>
</dbReference>
<dbReference type="OrthoDB" id="5984008at2759"/>
<keyword evidence="3" id="KW-1003">Cell membrane</keyword>
<dbReference type="KEGG" id="cge:100755826"/>
<dbReference type="Gene3D" id="3.40.50.2300">
    <property type="match status" value="2"/>
</dbReference>
<dbReference type="InterPro" id="IPR028082">
    <property type="entry name" value="Peripla_BP_I"/>
</dbReference>
<dbReference type="GO" id="GO:0005886">
    <property type="term" value="C:plasma membrane"/>
    <property type="evidence" value="ECO:0007669"/>
    <property type="project" value="UniProtKB-SubCell"/>
</dbReference>
<gene>
    <name evidence="16" type="primary">LOC100755826</name>
</gene>
<dbReference type="Gene3D" id="2.10.50.30">
    <property type="entry name" value="GPCR, family 3, nine cysteines domain"/>
    <property type="match status" value="1"/>
</dbReference>
<feature type="transmembrane region" description="Helical" evidence="12">
    <location>
        <begin position="746"/>
        <end position="769"/>
    </location>
</feature>
<dbReference type="Proteomes" id="UP001108280">
    <property type="component" value="Unplaced"/>
</dbReference>
<name>A0A9J7HDM4_CRIGR</name>
<comment type="subcellular location">
    <subcellularLocation>
        <location evidence="1">Cell membrane</location>
        <topology evidence="1">Multi-pass membrane protein</topology>
    </subcellularLocation>
</comment>
<comment type="similarity">
    <text evidence="2">Belongs to the G-protein coupled receptor 3 family.</text>
</comment>